<dbReference type="AlphaFoldDB" id="A0A0D3L0T1"/>
<reference evidence="5" key="1">
    <citation type="journal article" date="2013" name="Nature">
        <title>Pan genome of the phytoplankton Emiliania underpins its global distribution.</title>
        <authorList>
            <person name="Read B.A."/>
            <person name="Kegel J."/>
            <person name="Klute M.J."/>
            <person name="Kuo A."/>
            <person name="Lefebvre S.C."/>
            <person name="Maumus F."/>
            <person name="Mayer C."/>
            <person name="Miller J."/>
            <person name="Monier A."/>
            <person name="Salamov A."/>
            <person name="Young J."/>
            <person name="Aguilar M."/>
            <person name="Claverie J.M."/>
            <person name="Frickenhaus S."/>
            <person name="Gonzalez K."/>
            <person name="Herman E.K."/>
            <person name="Lin Y.C."/>
            <person name="Napier J."/>
            <person name="Ogata H."/>
            <person name="Sarno A.F."/>
            <person name="Shmutz J."/>
            <person name="Schroeder D."/>
            <person name="de Vargas C."/>
            <person name="Verret F."/>
            <person name="von Dassow P."/>
            <person name="Valentin K."/>
            <person name="Van de Peer Y."/>
            <person name="Wheeler G."/>
            <person name="Dacks J.B."/>
            <person name="Delwiche C.F."/>
            <person name="Dyhrman S.T."/>
            <person name="Glockner G."/>
            <person name="John U."/>
            <person name="Richards T."/>
            <person name="Worden A.Z."/>
            <person name="Zhang X."/>
            <person name="Grigoriev I.V."/>
            <person name="Allen A.E."/>
            <person name="Bidle K."/>
            <person name="Borodovsky M."/>
            <person name="Bowler C."/>
            <person name="Brownlee C."/>
            <person name="Cock J.M."/>
            <person name="Elias M."/>
            <person name="Gladyshev V.N."/>
            <person name="Groth M."/>
            <person name="Guda C."/>
            <person name="Hadaegh A."/>
            <person name="Iglesias-Rodriguez M.D."/>
            <person name="Jenkins J."/>
            <person name="Jones B.M."/>
            <person name="Lawson T."/>
            <person name="Leese F."/>
            <person name="Lindquist E."/>
            <person name="Lobanov A."/>
            <person name="Lomsadze A."/>
            <person name="Malik S.B."/>
            <person name="Marsh M.E."/>
            <person name="Mackinder L."/>
            <person name="Mock T."/>
            <person name="Mueller-Roeber B."/>
            <person name="Pagarete A."/>
            <person name="Parker M."/>
            <person name="Probert I."/>
            <person name="Quesneville H."/>
            <person name="Raines C."/>
            <person name="Rensing S.A."/>
            <person name="Riano-Pachon D.M."/>
            <person name="Richier S."/>
            <person name="Rokitta S."/>
            <person name="Shiraiwa Y."/>
            <person name="Soanes D.M."/>
            <person name="van der Giezen M."/>
            <person name="Wahlund T.M."/>
            <person name="Williams B."/>
            <person name="Wilson W."/>
            <person name="Wolfe G."/>
            <person name="Wurch L.L."/>
        </authorList>
    </citation>
    <scope>NUCLEOTIDE SEQUENCE</scope>
</reference>
<reference evidence="4" key="2">
    <citation type="submission" date="2024-10" db="UniProtKB">
        <authorList>
            <consortium name="EnsemblProtists"/>
        </authorList>
    </citation>
    <scope>IDENTIFICATION</scope>
</reference>
<dbReference type="SUPFAM" id="SSF52047">
    <property type="entry name" value="RNI-like"/>
    <property type="match status" value="1"/>
</dbReference>
<dbReference type="Gene3D" id="3.80.10.10">
    <property type="entry name" value="Ribonuclease Inhibitor"/>
    <property type="match status" value="1"/>
</dbReference>
<dbReference type="PANTHER" id="PTHR24113">
    <property type="entry name" value="RAN GTPASE-ACTIVATING PROTEIN 1"/>
    <property type="match status" value="1"/>
</dbReference>
<dbReference type="GO" id="GO:0006913">
    <property type="term" value="P:nucleocytoplasmic transport"/>
    <property type="evidence" value="ECO:0007669"/>
    <property type="project" value="TreeGrafter"/>
</dbReference>
<accession>A0A0D3L0T1</accession>
<evidence type="ECO:0000313" key="4">
    <source>
        <dbReference type="EnsemblProtists" id="EOD41616"/>
    </source>
</evidence>
<dbReference type="RefSeq" id="XP_005794045.1">
    <property type="nucleotide sequence ID" value="XM_005793988.1"/>
</dbReference>
<keyword evidence="1" id="KW-0343">GTPase activation</keyword>
<dbReference type="PaxDb" id="2903-EOD41616"/>
<dbReference type="GO" id="GO:0005634">
    <property type="term" value="C:nucleus"/>
    <property type="evidence" value="ECO:0007669"/>
    <property type="project" value="TreeGrafter"/>
</dbReference>
<dbReference type="SMART" id="SM00367">
    <property type="entry name" value="LRR_CC"/>
    <property type="match status" value="3"/>
</dbReference>
<dbReference type="PANTHER" id="PTHR24113:SF12">
    <property type="entry name" value="RAN GTPASE-ACTIVATING PROTEIN 1"/>
    <property type="match status" value="1"/>
</dbReference>
<proteinExistence type="predicted"/>
<dbReference type="GO" id="GO:0005096">
    <property type="term" value="F:GTPase activator activity"/>
    <property type="evidence" value="ECO:0007669"/>
    <property type="project" value="UniProtKB-KW"/>
</dbReference>
<evidence type="ECO:0000256" key="1">
    <source>
        <dbReference type="ARBA" id="ARBA00022468"/>
    </source>
</evidence>
<dbReference type="HOGENOM" id="CLU_697239_0_0_1"/>
<dbReference type="InterPro" id="IPR032675">
    <property type="entry name" value="LRR_dom_sf"/>
</dbReference>
<sequence>MADVAGDQAPRRFKVAGEGLELTITLDAKWQARPFQQAVALPFVKKFNSQQREGGRQLSVEALCGVQIDGAALSRVADARLAAAGLVVPPAASRVELTFGEPPPTELRLRVACGDVSVKLTLDKRWLGKTVAEAVVKPFLSLPSAKEALRMGPLEALGWHCTRVDLFFSYEAVRAAAKPRPMLGQSADYREATELLWTHRKLNKADGAAIARSFTAASPLRKLKYLYLYGNSLGDEGLAALAPALRQTGSRPSTPTLTHPPTLPLRFPPRGPPLREHAPALRELHLSTNGIGSEGVRALAELCHPSPKLAALSLHDNRISDEGVFALADAISGGSFVVEKVTLHTNPAVSAEGVRRMTEACAGADFAEPTPDRGPTPYIPLDHTPQRWLERGDVDK</sequence>
<dbReference type="GO" id="GO:0048471">
    <property type="term" value="C:perinuclear region of cytoplasm"/>
    <property type="evidence" value="ECO:0007669"/>
    <property type="project" value="TreeGrafter"/>
</dbReference>
<dbReference type="GO" id="GO:0031267">
    <property type="term" value="F:small GTPase binding"/>
    <property type="evidence" value="ECO:0007669"/>
    <property type="project" value="TreeGrafter"/>
</dbReference>
<name>A0A0D3L0T1_EMIH1</name>
<organism evidence="4 5">
    <name type="scientific">Emiliania huxleyi (strain CCMP1516)</name>
    <dbReference type="NCBI Taxonomy" id="280463"/>
    <lineage>
        <taxon>Eukaryota</taxon>
        <taxon>Haptista</taxon>
        <taxon>Haptophyta</taxon>
        <taxon>Prymnesiophyceae</taxon>
        <taxon>Isochrysidales</taxon>
        <taxon>Noelaerhabdaceae</taxon>
        <taxon>Emiliania</taxon>
    </lineage>
</organism>
<dbReference type="EnsemblProtists" id="EOD41616">
    <property type="protein sequence ID" value="EOD41616"/>
    <property type="gene ID" value="EMIHUDRAFT_193998"/>
</dbReference>
<evidence type="ECO:0000313" key="5">
    <source>
        <dbReference type="Proteomes" id="UP000013827"/>
    </source>
</evidence>
<evidence type="ECO:0000256" key="2">
    <source>
        <dbReference type="ARBA" id="ARBA00022614"/>
    </source>
</evidence>
<dbReference type="GO" id="GO:0005829">
    <property type="term" value="C:cytosol"/>
    <property type="evidence" value="ECO:0007669"/>
    <property type="project" value="TreeGrafter"/>
</dbReference>
<keyword evidence="5" id="KW-1185">Reference proteome</keyword>
<dbReference type="KEGG" id="ehx:EMIHUDRAFT_193998"/>
<dbReference type="InterPro" id="IPR006553">
    <property type="entry name" value="Leu-rich_rpt_Cys-con_subtyp"/>
</dbReference>
<dbReference type="Pfam" id="PF13516">
    <property type="entry name" value="LRR_6"/>
    <property type="match status" value="3"/>
</dbReference>
<keyword evidence="2" id="KW-0433">Leucine-rich repeat</keyword>
<protein>
    <submittedName>
        <fullName evidence="4">Uncharacterized protein</fullName>
    </submittedName>
</protein>
<evidence type="ECO:0000256" key="3">
    <source>
        <dbReference type="ARBA" id="ARBA00022737"/>
    </source>
</evidence>
<dbReference type="Proteomes" id="UP000013827">
    <property type="component" value="Unassembled WGS sequence"/>
</dbReference>
<keyword evidence="3" id="KW-0677">Repeat</keyword>
<dbReference type="GeneID" id="17286886"/>
<dbReference type="InterPro" id="IPR001611">
    <property type="entry name" value="Leu-rich_rpt"/>
</dbReference>
<dbReference type="SMART" id="SM00368">
    <property type="entry name" value="LRR_RI"/>
    <property type="match status" value="3"/>
</dbReference>
<dbReference type="InterPro" id="IPR027038">
    <property type="entry name" value="RanGap"/>
</dbReference>